<feature type="transmembrane region" description="Helical" evidence="3">
    <location>
        <begin position="150"/>
        <end position="170"/>
    </location>
</feature>
<organism evidence="4 5">
    <name type="scientific">Candidatus Nealsonbacteria bacterium CG10_big_fil_rev_8_21_14_0_10_36_24</name>
    <dbReference type="NCBI Taxonomy" id="1974710"/>
    <lineage>
        <taxon>Bacteria</taxon>
        <taxon>Candidatus Nealsoniibacteriota</taxon>
    </lineage>
</organism>
<dbReference type="AlphaFoldDB" id="A0A2M6NRE4"/>
<accession>A0A2M6NRE4</accession>
<dbReference type="GO" id="GO:0016780">
    <property type="term" value="F:phosphotransferase activity, for other substituted phosphate groups"/>
    <property type="evidence" value="ECO:0007669"/>
    <property type="project" value="InterPro"/>
</dbReference>
<protein>
    <recommendedName>
        <fullName evidence="6">CDP-diacylglycerol--glycerol-3-phosphate 3-phosphatidyltransferase</fullName>
    </recommendedName>
</protein>
<dbReference type="InterPro" id="IPR048254">
    <property type="entry name" value="CDP_ALCOHOL_P_TRANSF_CS"/>
</dbReference>
<proteinExistence type="inferred from homology"/>
<dbReference type="GO" id="GO:0016020">
    <property type="term" value="C:membrane"/>
    <property type="evidence" value="ECO:0007669"/>
    <property type="project" value="InterPro"/>
</dbReference>
<evidence type="ECO:0000313" key="5">
    <source>
        <dbReference type="Proteomes" id="UP000228756"/>
    </source>
</evidence>
<keyword evidence="3" id="KW-1133">Transmembrane helix</keyword>
<keyword evidence="1 2" id="KW-0808">Transferase</keyword>
<dbReference type="EMBL" id="PFCJ01000026">
    <property type="protein sequence ID" value="PIR72034.1"/>
    <property type="molecule type" value="Genomic_DNA"/>
</dbReference>
<keyword evidence="3" id="KW-0472">Membrane</keyword>
<dbReference type="InterPro" id="IPR043130">
    <property type="entry name" value="CDP-OH_PTrfase_TM_dom"/>
</dbReference>
<name>A0A2M6NRE4_9BACT</name>
<evidence type="ECO:0000313" key="4">
    <source>
        <dbReference type="EMBL" id="PIR72034.1"/>
    </source>
</evidence>
<evidence type="ECO:0000256" key="2">
    <source>
        <dbReference type="RuleBase" id="RU003750"/>
    </source>
</evidence>
<sequence length="228" mass="26275">MECQKEKKDEDIKKWVFENLANLVTFLRLFGTIYILIIAIRNPEQLWKMIIIGIAVVLSDFFDGKIARKRNLVSPFGAALDQLGDKIFVVPSLVVLSWQYRLAATNLSADLVNFILALMILLVFTESILFVAWWILFAHNKIQIHTNVPAKYKASSIFPVVLIWLFSIAIERDFKLPVIQYSIYLIALGLIITNIFGCAALKIYYQKYSELEEIKEIKEDNKNNQKAQ</sequence>
<dbReference type="Pfam" id="PF01066">
    <property type="entry name" value="CDP-OH_P_transf"/>
    <property type="match status" value="1"/>
</dbReference>
<dbReference type="PROSITE" id="PS00379">
    <property type="entry name" value="CDP_ALCOHOL_P_TRANSF"/>
    <property type="match status" value="1"/>
</dbReference>
<dbReference type="InterPro" id="IPR000462">
    <property type="entry name" value="CDP-OH_P_trans"/>
</dbReference>
<dbReference type="Proteomes" id="UP000228756">
    <property type="component" value="Unassembled WGS sequence"/>
</dbReference>
<dbReference type="Gene3D" id="1.20.120.1760">
    <property type="match status" value="1"/>
</dbReference>
<gene>
    <name evidence="4" type="ORF">COU42_02780</name>
</gene>
<comment type="caution">
    <text evidence="4">The sequence shown here is derived from an EMBL/GenBank/DDBJ whole genome shotgun (WGS) entry which is preliminary data.</text>
</comment>
<feature type="transmembrane region" description="Helical" evidence="3">
    <location>
        <begin position="182"/>
        <end position="205"/>
    </location>
</feature>
<feature type="transmembrane region" description="Helical" evidence="3">
    <location>
        <begin position="20"/>
        <end position="40"/>
    </location>
</feature>
<feature type="transmembrane region" description="Helical" evidence="3">
    <location>
        <begin position="112"/>
        <end position="138"/>
    </location>
</feature>
<dbReference type="GO" id="GO:0008654">
    <property type="term" value="P:phospholipid biosynthetic process"/>
    <property type="evidence" value="ECO:0007669"/>
    <property type="project" value="InterPro"/>
</dbReference>
<comment type="similarity">
    <text evidence="2">Belongs to the CDP-alcohol phosphatidyltransferase class-I family.</text>
</comment>
<evidence type="ECO:0008006" key="6">
    <source>
        <dbReference type="Google" id="ProtNLM"/>
    </source>
</evidence>
<evidence type="ECO:0000256" key="3">
    <source>
        <dbReference type="SAM" id="Phobius"/>
    </source>
</evidence>
<reference evidence="5" key="1">
    <citation type="submission" date="2017-09" db="EMBL/GenBank/DDBJ databases">
        <title>Depth-based differentiation of microbial function through sediment-hosted aquifers and enrichment of novel symbionts in the deep terrestrial subsurface.</title>
        <authorList>
            <person name="Probst A.J."/>
            <person name="Ladd B."/>
            <person name="Jarett J.K."/>
            <person name="Geller-Mcgrath D.E."/>
            <person name="Sieber C.M.K."/>
            <person name="Emerson J.B."/>
            <person name="Anantharaman K."/>
            <person name="Thomas B.C."/>
            <person name="Malmstrom R."/>
            <person name="Stieglmeier M."/>
            <person name="Klingl A."/>
            <person name="Woyke T."/>
            <person name="Ryan C.M."/>
            <person name="Banfield J.F."/>
        </authorList>
    </citation>
    <scope>NUCLEOTIDE SEQUENCE [LARGE SCALE GENOMIC DNA]</scope>
</reference>
<keyword evidence="3" id="KW-0812">Transmembrane</keyword>
<evidence type="ECO:0000256" key="1">
    <source>
        <dbReference type="ARBA" id="ARBA00022679"/>
    </source>
</evidence>